<dbReference type="SMART" id="SM00073">
    <property type="entry name" value="HPT"/>
    <property type="match status" value="1"/>
</dbReference>
<feature type="transmembrane region" description="Helical" evidence="14">
    <location>
        <begin position="217"/>
        <end position="236"/>
    </location>
</feature>
<dbReference type="InterPro" id="IPR011006">
    <property type="entry name" value="CheY-like_superfamily"/>
</dbReference>
<dbReference type="Gene3D" id="1.20.120.160">
    <property type="entry name" value="HPT domain"/>
    <property type="match status" value="1"/>
</dbReference>
<dbReference type="InterPro" id="IPR001789">
    <property type="entry name" value="Sig_transdc_resp-reg_receiver"/>
</dbReference>
<dbReference type="SUPFAM" id="SSF47384">
    <property type="entry name" value="Homodimeric domain of signal transducing histidine kinase"/>
    <property type="match status" value="1"/>
</dbReference>
<dbReference type="Gene3D" id="3.30.450.20">
    <property type="entry name" value="PAS domain"/>
    <property type="match status" value="1"/>
</dbReference>
<evidence type="ECO:0000256" key="8">
    <source>
        <dbReference type="ARBA" id="ARBA00022840"/>
    </source>
</evidence>
<evidence type="ECO:0000256" key="3">
    <source>
        <dbReference type="ARBA" id="ARBA00012438"/>
    </source>
</evidence>
<evidence type="ECO:0000256" key="12">
    <source>
        <dbReference type="PROSITE-ProRule" id="PRU00110"/>
    </source>
</evidence>
<feature type="transmembrane region" description="Helical" evidence="14">
    <location>
        <begin position="248"/>
        <end position="269"/>
    </location>
</feature>
<dbReference type="InterPro" id="IPR036890">
    <property type="entry name" value="HATPase_C_sf"/>
</dbReference>
<dbReference type="SUPFAM" id="SSF55785">
    <property type="entry name" value="PYP-like sensor domain (PAS domain)"/>
    <property type="match status" value="1"/>
</dbReference>
<feature type="domain" description="PAC" evidence="18">
    <location>
        <begin position="489"/>
        <end position="540"/>
    </location>
</feature>
<dbReference type="Gene3D" id="1.10.287.130">
    <property type="match status" value="1"/>
</dbReference>
<dbReference type="PANTHER" id="PTHR45339">
    <property type="entry name" value="HYBRID SIGNAL TRANSDUCTION HISTIDINE KINASE J"/>
    <property type="match status" value="1"/>
</dbReference>
<dbReference type="Proteomes" id="UP001595617">
    <property type="component" value="Unassembled WGS sequence"/>
</dbReference>
<dbReference type="InterPro" id="IPR004358">
    <property type="entry name" value="Sig_transdc_His_kin-like_C"/>
</dbReference>
<dbReference type="EMBL" id="JBHRYR010000003">
    <property type="protein sequence ID" value="MFC3853547.1"/>
    <property type="molecule type" value="Genomic_DNA"/>
</dbReference>
<feature type="modified residue" description="4-aspartylphosphate" evidence="13">
    <location>
        <position position="852"/>
    </location>
</feature>
<evidence type="ECO:0000256" key="2">
    <source>
        <dbReference type="ARBA" id="ARBA00004651"/>
    </source>
</evidence>
<dbReference type="InterPro" id="IPR005467">
    <property type="entry name" value="His_kinase_dom"/>
</dbReference>
<dbReference type="CDD" id="cd00130">
    <property type="entry name" value="PAS"/>
    <property type="match status" value="1"/>
</dbReference>
<feature type="domain" description="PAS" evidence="17">
    <location>
        <begin position="442"/>
        <end position="486"/>
    </location>
</feature>
<comment type="catalytic activity">
    <reaction evidence="1">
        <text>ATP + protein L-histidine = ADP + protein N-phospho-L-histidine.</text>
        <dbReference type="EC" id="2.7.13.3"/>
    </reaction>
</comment>
<dbReference type="InterPro" id="IPR036641">
    <property type="entry name" value="HPT_dom_sf"/>
</dbReference>
<keyword evidence="10" id="KW-0902">Two-component regulatory system</keyword>
<feature type="modified residue" description="Phosphohistidine" evidence="12">
    <location>
        <position position="1145"/>
    </location>
</feature>
<dbReference type="PROSITE" id="PS50894">
    <property type="entry name" value="HPT"/>
    <property type="match status" value="1"/>
</dbReference>
<evidence type="ECO:0000259" key="17">
    <source>
        <dbReference type="PROSITE" id="PS50112"/>
    </source>
</evidence>
<evidence type="ECO:0000259" key="19">
    <source>
        <dbReference type="PROSITE" id="PS50894"/>
    </source>
</evidence>
<dbReference type="PROSITE" id="PS50109">
    <property type="entry name" value="HIS_KIN"/>
    <property type="match status" value="1"/>
</dbReference>
<dbReference type="Pfam" id="PF02518">
    <property type="entry name" value="HATPase_c"/>
    <property type="match status" value="1"/>
</dbReference>
<dbReference type="SUPFAM" id="SSF47226">
    <property type="entry name" value="Histidine-containing phosphotransfer domain, HPT domain"/>
    <property type="match status" value="1"/>
</dbReference>
<evidence type="ECO:0000256" key="7">
    <source>
        <dbReference type="ARBA" id="ARBA00022741"/>
    </source>
</evidence>
<feature type="transmembrane region" description="Helical" evidence="14">
    <location>
        <begin position="333"/>
        <end position="353"/>
    </location>
</feature>
<proteinExistence type="predicted"/>
<dbReference type="NCBIfam" id="TIGR00229">
    <property type="entry name" value="sensory_box"/>
    <property type="match status" value="1"/>
</dbReference>
<feature type="domain" description="Histidine kinase" evidence="15">
    <location>
        <begin position="558"/>
        <end position="779"/>
    </location>
</feature>
<evidence type="ECO:0000256" key="1">
    <source>
        <dbReference type="ARBA" id="ARBA00000085"/>
    </source>
</evidence>
<dbReference type="InterPro" id="IPR036097">
    <property type="entry name" value="HisK_dim/P_sf"/>
</dbReference>
<reference evidence="21" key="1">
    <citation type="journal article" date="2019" name="Int. J. Syst. Evol. Microbiol.">
        <title>The Global Catalogue of Microorganisms (GCM) 10K type strain sequencing project: providing services to taxonomists for standard genome sequencing and annotation.</title>
        <authorList>
            <consortium name="The Broad Institute Genomics Platform"/>
            <consortium name="The Broad Institute Genome Sequencing Center for Infectious Disease"/>
            <person name="Wu L."/>
            <person name="Ma J."/>
        </authorList>
    </citation>
    <scope>NUCLEOTIDE SEQUENCE [LARGE SCALE GENOMIC DNA]</scope>
    <source>
        <strain evidence="21">IBRC 10765</strain>
    </source>
</reference>
<dbReference type="InterPro" id="IPR003594">
    <property type="entry name" value="HATPase_dom"/>
</dbReference>
<keyword evidence="6 14" id="KW-0812">Transmembrane</keyword>
<evidence type="ECO:0000256" key="4">
    <source>
        <dbReference type="ARBA" id="ARBA00022475"/>
    </source>
</evidence>
<dbReference type="RefSeq" id="WP_380696804.1">
    <property type="nucleotide sequence ID" value="NZ_JBHRYR010000003.1"/>
</dbReference>
<feature type="transmembrane region" description="Helical" evidence="14">
    <location>
        <begin position="189"/>
        <end position="210"/>
    </location>
</feature>
<dbReference type="SMART" id="SM00387">
    <property type="entry name" value="HATPase_c"/>
    <property type="match status" value="1"/>
</dbReference>
<keyword evidence="11 14" id="KW-0472">Membrane</keyword>
<feature type="transmembrane region" description="Helical" evidence="14">
    <location>
        <begin position="304"/>
        <end position="326"/>
    </location>
</feature>
<evidence type="ECO:0000259" key="18">
    <source>
        <dbReference type="PROSITE" id="PS50113"/>
    </source>
</evidence>
<dbReference type="SMART" id="SM00448">
    <property type="entry name" value="REC"/>
    <property type="match status" value="2"/>
</dbReference>
<evidence type="ECO:0000313" key="21">
    <source>
        <dbReference type="Proteomes" id="UP001595617"/>
    </source>
</evidence>
<feature type="transmembrane region" description="Helical" evidence="14">
    <location>
        <begin position="281"/>
        <end position="298"/>
    </location>
</feature>
<dbReference type="Pfam" id="PF13426">
    <property type="entry name" value="PAS_9"/>
    <property type="match status" value="1"/>
</dbReference>
<dbReference type="InterPro" id="IPR008207">
    <property type="entry name" value="Sig_transdc_His_kin_Hpt_dom"/>
</dbReference>
<dbReference type="InterPro" id="IPR000014">
    <property type="entry name" value="PAS"/>
</dbReference>
<feature type="domain" description="Response regulatory" evidence="16">
    <location>
        <begin position="798"/>
        <end position="919"/>
    </location>
</feature>
<accession>A0ABV8A1K5</accession>
<dbReference type="Gene3D" id="3.40.50.2300">
    <property type="match status" value="2"/>
</dbReference>
<evidence type="ECO:0000313" key="20">
    <source>
        <dbReference type="EMBL" id="MFC3853547.1"/>
    </source>
</evidence>
<evidence type="ECO:0000256" key="11">
    <source>
        <dbReference type="ARBA" id="ARBA00023136"/>
    </source>
</evidence>
<dbReference type="Pfam" id="PF01627">
    <property type="entry name" value="Hpt"/>
    <property type="match status" value="1"/>
</dbReference>
<feature type="modified residue" description="4-aspartylphosphate" evidence="13">
    <location>
        <position position="992"/>
    </location>
</feature>
<dbReference type="CDD" id="cd17546">
    <property type="entry name" value="REC_hyHK_CKI1_RcsC-like"/>
    <property type="match status" value="2"/>
</dbReference>
<sequence length="1282" mass="141718">MANQTFLAGVKAALFAAVLNVLLLVGTVAAQTVEAPLLRISELQGVDLMSQGTLAKGNARSFPSSAQALTSWQAELTPLDRIAFNGDTFWLTARLLNDTDETQWAFYPYGSTVEHIDFRLYGPNGVQEIRTGYRAPFEFQYHYGGRVALEPGAEYELLVLFDSDFYFAPVKVLLQPEHELLRLVTWENALLMLCLGIGFALALYNFFIYLGTRDRTYLWYSLFVSSWLWGWAQVLNVQAQLFDFRAPGLHMVGFLLLPLFSALFIIRLLNLKEFNPKAAKISLGFALIGLIGIPFSIVSPGWGVHFASVSTGGLMITGFYVGIVAWRRGFKPARYFVIAYVTLLVPNLIGNMLNLGILPSINVNIYLMGLVGVTLDALLLAFAIADKVRLVNEENRELTTHLEQKVEQHTAHLQQTLLEQKAILDNALVGIVFVKNRVIQRVNHGFEQLFGYQAKEIEGQTARRLFTSEEEYEQSTNAAQQMVYSGQSYHEDHLLLAKDGRQVWCTTNAQLIDENDPSQGVVMVAQDITARRAAEQALQDAKARAEEATNAKSLFLANMSHEIRTPMNAIIGFSRLSMKTPLDRTQRDYLSKILDAGEGLLSLINDILDFSRIETGNLRIETTDFDLEKVIQRAVNMSALRAHAKGLELICDIDTQLPKQLLGDPLRIQQILVNLISNAVKFTERGTVCLSVIAEQQDGDGLLLQCAVSDTGIGMTPEQQSRLFQSFSQGDESMTRRYGGSGLGLAISRQLCELMGGSIDLVSTAGEGSTFFVRLPLRMAARQEPVMDVLPQEFSRLRALVVDDIDLARHVLCELLHNLGVQVDQAASGEAALGMIASARAHKTAYDFILMDWHMPGMDGIESSRRIQAQYGAEAPHILMVSAYDKEDALRQLKDVNIKQFLEKPVSQSGLHDALAQMLGTRQFRQDEDLKRFDDAPDLSDYRILLVEDNAINRQVAQGFLSSTGVTVDMAEHGAEAVQRLSRHSYDLVLMDIQMPVMDGLTATRAIRSDLNLDSDTLPLIAMTAHVMATDVEKSLAAGMNGHLGKPINPNELYQVLVRHLTPRNEGATKPVIVHSAPESVSQLPKAVEQLAVLNSASAVRALQGNVGLYLNLLRQFIEGHQAHVRLLKEQLEAADDSGLYQTVHTLKSNAAYIGAQDLAASCVEVERVLEQKGDPNVAVKQASDALASLIGALKSIRAHLDTTAEVASELGKDLRSALHFLIPFMQRSDLKIEPYLEGLKPLAKQANRSAEVDDIITQIQELEYERAAQQALNLLAQLGGD</sequence>
<dbReference type="PROSITE" id="PS50112">
    <property type="entry name" value="PAS"/>
    <property type="match status" value="1"/>
</dbReference>
<dbReference type="SUPFAM" id="SSF52172">
    <property type="entry name" value="CheY-like"/>
    <property type="match status" value="2"/>
</dbReference>
<keyword evidence="9 14" id="KW-1133">Transmembrane helix</keyword>
<keyword evidence="4" id="KW-1003">Cell membrane</keyword>
<evidence type="ECO:0000256" key="9">
    <source>
        <dbReference type="ARBA" id="ARBA00022989"/>
    </source>
</evidence>
<feature type="domain" description="HPt" evidence="19">
    <location>
        <begin position="1106"/>
        <end position="1204"/>
    </location>
</feature>
<organism evidence="20 21">
    <name type="scientific">Saccharospirillum mangrovi</name>
    <dbReference type="NCBI Taxonomy" id="2161747"/>
    <lineage>
        <taxon>Bacteria</taxon>
        <taxon>Pseudomonadati</taxon>
        <taxon>Pseudomonadota</taxon>
        <taxon>Gammaproteobacteria</taxon>
        <taxon>Oceanospirillales</taxon>
        <taxon>Saccharospirillaceae</taxon>
        <taxon>Saccharospirillum</taxon>
    </lineage>
</organism>
<protein>
    <recommendedName>
        <fullName evidence="3">histidine kinase</fullName>
        <ecNumber evidence="3">2.7.13.3</ecNumber>
    </recommendedName>
</protein>
<dbReference type="Gene3D" id="3.30.565.10">
    <property type="entry name" value="Histidine kinase-like ATPase, C-terminal domain"/>
    <property type="match status" value="1"/>
</dbReference>
<name>A0ABV8A1K5_9GAMM</name>
<evidence type="ECO:0000256" key="14">
    <source>
        <dbReference type="SAM" id="Phobius"/>
    </source>
</evidence>
<dbReference type="InterPro" id="IPR003661">
    <property type="entry name" value="HisK_dim/P_dom"/>
</dbReference>
<evidence type="ECO:0000259" key="15">
    <source>
        <dbReference type="PROSITE" id="PS50109"/>
    </source>
</evidence>
<keyword evidence="21" id="KW-1185">Reference proteome</keyword>
<dbReference type="PROSITE" id="PS50113">
    <property type="entry name" value="PAC"/>
    <property type="match status" value="1"/>
</dbReference>
<keyword evidence="8" id="KW-0067">ATP-binding</keyword>
<evidence type="ECO:0000256" key="13">
    <source>
        <dbReference type="PROSITE-ProRule" id="PRU00169"/>
    </source>
</evidence>
<comment type="caution">
    <text evidence="20">The sequence shown here is derived from an EMBL/GenBank/DDBJ whole genome shotgun (WGS) entry which is preliminary data.</text>
</comment>
<dbReference type="Pfam" id="PF00512">
    <property type="entry name" value="HisKA"/>
    <property type="match status" value="1"/>
</dbReference>
<dbReference type="InterPro" id="IPR000700">
    <property type="entry name" value="PAS-assoc_C"/>
</dbReference>
<dbReference type="Pfam" id="PF00072">
    <property type="entry name" value="Response_reg"/>
    <property type="match status" value="2"/>
</dbReference>
<dbReference type="PANTHER" id="PTHR45339:SF1">
    <property type="entry name" value="HYBRID SIGNAL TRANSDUCTION HISTIDINE KINASE J"/>
    <property type="match status" value="1"/>
</dbReference>
<comment type="subcellular location">
    <subcellularLocation>
        <location evidence="2">Cell membrane</location>
        <topology evidence="2">Multi-pass membrane protein</topology>
    </subcellularLocation>
</comment>
<dbReference type="InterPro" id="IPR011623">
    <property type="entry name" value="7TMR_DISM_rcpt_extracell_dom1"/>
</dbReference>
<dbReference type="CDD" id="cd16922">
    <property type="entry name" value="HATPase_EvgS-ArcB-TorS-like"/>
    <property type="match status" value="1"/>
</dbReference>
<evidence type="ECO:0000256" key="6">
    <source>
        <dbReference type="ARBA" id="ARBA00022692"/>
    </source>
</evidence>
<dbReference type="EC" id="2.7.13.3" evidence="3"/>
<dbReference type="PROSITE" id="PS50110">
    <property type="entry name" value="RESPONSE_REGULATORY"/>
    <property type="match status" value="2"/>
</dbReference>
<dbReference type="Pfam" id="PF07695">
    <property type="entry name" value="7TMR-DISM_7TM"/>
    <property type="match status" value="1"/>
</dbReference>
<dbReference type="SMART" id="SM00388">
    <property type="entry name" value="HisKA"/>
    <property type="match status" value="1"/>
</dbReference>
<evidence type="ECO:0000256" key="5">
    <source>
        <dbReference type="ARBA" id="ARBA00022553"/>
    </source>
</evidence>
<dbReference type="InterPro" id="IPR035965">
    <property type="entry name" value="PAS-like_dom_sf"/>
</dbReference>
<evidence type="ECO:0000256" key="10">
    <source>
        <dbReference type="ARBA" id="ARBA00023012"/>
    </source>
</evidence>
<keyword evidence="7" id="KW-0547">Nucleotide-binding</keyword>
<dbReference type="SUPFAM" id="SSF55874">
    <property type="entry name" value="ATPase domain of HSP90 chaperone/DNA topoisomerase II/histidine kinase"/>
    <property type="match status" value="1"/>
</dbReference>
<dbReference type="PRINTS" id="PR00344">
    <property type="entry name" value="BCTRLSENSOR"/>
</dbReference>
<gene>
    <name evidence="20" type="ORF">ACFOOG_11940</name>
</gene>
<feature type="domain" description="Response regulatory" evidence="16">
    <location>
        <begin position="943"/>
        <end position="1061"/>
    </location>
</feature>
<evidence type="ECO:0000259" key="16">
    <source>
        <dbReference type="PROSITE" id="PS50110"/>
    </source>
</evidence>
<dbReference type="CDD" id="cd00082">
    <property type="entry name" value="HisKA"/>
    <property type="match status" value="1"/>
</dbReference>
<keyword evidence="5 13" id="KW-0597">Phosphoprotein</keyword>